<dbReference type="EMBL" id="CM044708">
    <property type="protein sequence ID" value="KAI5647477.1"/>
    <property type="molecule type" value="Genomic_DNA"/>
</dbReference>
<protein>
    <submittedName>
        <fullName evidence="1">Uncharacterized protein</fullName>
    </submittedName>
</protein>
<name>A0ACB9ZMP3_CATRO</name>
<dbReference type="Proteomes" id="UP001060085">
    <property type="component" value="Linkage Group LG08"/>
</dbReference>
<organism evidence="1 2">
    <name type="scientific">Catharanthus roseus</name>
    <name type="common">Madagascar periwinkle</name>
    <name type="synonym">Vinca rosea</name>
    <dbReference type="NCBI Taxonomy" id="4058"/>
    <lineage>
        <taxon>Eukaryota</taxon>
        <taxon>Viridiplantae</taxon>
        <taxon>Streptophyta</taxon>
        <taxon>Embryophyta</taxon>
        <taxon>Tracheophyta</taxon>
        <taxon>Spermatophyta</taxon>
        <taxon>Magnoliopsida</taxon>
        <taxon>eudicotyledons</taxon>
        <taxon>Gunneridae</taxon>
        <taxon>Pentapetalae</taxon>
        <taxon>asterids</taxon>
        <taxon>lamiids</taxon>
        <taxon>Gentianales</taxon>
        <taxon>Apocynaceae</taxon>
        <taxon>Rauvolfioideae</taxon>
        <taxon>Vinceae</taxon>
        <taxon>Catharanthinae</taxon>
        <taxon>Catharanthus</taxon>
    </lineage>
</organism>
<gene>
    <name evidence="1" type="ORF">M9H77_33482</name>
</gene>
<reference evidence="2" key="1">
    <citation type="journal article" date="2023" name="Nat. Plants">
        <title>Single-cell RNA sequencing provides a high-resolution roadmap for understanding the multicellular compartmentation of specialized metabolism.</title>
        <authorList>
            <person name="Sun S."/>
            <person name="Shen X."/>
            <person name="Li Y."/>
            <person name="Li Y."/>
            <person name="Wang S."/>
            <person name="Li R."/>
            <person name="Zhang H."/>
            <person name="Shen G."/>
            <person name="Guo B."/>
            <person name="Wei J."/>
            <person name="Xu J."/>
            <person name="St-Pierre B."/>
            <person name="Chen S."/>
            <person name="Sun C."/>
        </authorList>
    </citation>
    <scope>NUCLEOTIDE SEQUENCE [LARGE SCALE GENOMIC DNA]</scope>
</reference>
<keyword evidence="2" id="KW-1185">Reference proteome</keyword>
<accession>A0ACB9ZMP3</accession>
<evidence type="ECO:0000313" key="1">
    <source>
        <dbReference type="EMBL" id="KAI5647477.1"/>
    </source>
</evidence>
<sequence length="491" mass="55251">MEGQLASDMFKKPKIQSFQQTTRIQHGPNGFENFCISYEKKLMLNLDPSEEGKKIRSLTLRNGFENAGEANRDNVSQIWNSQYFQGESLVVVSDGNYDDLEEHKPLGLPIRSLRSRIGGAEKPEITNRSFSSSSLKRSFNNDNEGRVEKVRGMTPTNLHNKFEEVVGTSTIPWKSRSERMEMRKDIGNFVEPPGHSRPHSVGEFEFKQLKSRSFRQPVSSCNSSKSFGSRMSTSSSSASPEPSNLKTENVEQKRDLKVARDSISHSSVANLNSGFTFTSKKDRGFSIGSSSELDLQKGSKDDSEDFSREVKYLLGRGKRSSESMMSSDAAKPSNLSKFLSRAKSVRTIRSGRYVAEKIKRKEKYSNEIPDEVEAVDEQFAESSLMDTETAELKDPQVDIQKENLDKVHSPGSEKKQLIDSDLASEESTEESQSESENSQESSDDNEHVSDEVNDEELAGSEVDRKADEFIAKFREQIRLQKIGSARKHTAW</sequence>
<proteinExistence type="predicted"/>
<comment type="caution">
    <text evidence="1">The sequence shown here is derived from an EMBL/GenBank/DDBJ whole genome shotgun (WGS) entry which is preliminary data.</text>
</comment>
<evidence type="ECO:0000313" key="2">
    <source>
        <dbReference type="Proteomes" id="UP001060085"/>
    </source>
</evidence>